<dbReference type="InterPro" id="IPR010259">
    <property type="entry name" value="S8pro/Inhibitor_I9"/>
</dbReference>
<dbReference type="AlphaFoldDB" id="A0A9J6ACU8"/>
<dbReference type="Pfam" id="PF05922">
    <property type="entry name" value="Inhibitor_I9"/>
    <property type="match status" value="1"/>
</dbReference>
<dbReference type="InterPro" id="IPR037045">
    <property type="entry name" value="S8pro/Inhibitor_I9_sf"/>
</dbReference>
<accession>A0A9J6ACU8</accession>
<evidence type="ECO:0000259" key="1">
    <source>
        <dbReference type="Pfam" id="PF05922"/>
    </source>
</evidence>
<proteinExistence type="predicted"/>
<keyword evidence="3" id="KW-1185">Reference proteome</keyword>
<reference evidence="2 3" key="1">
    <citation type="submission" date="2020-09" db="EMBL/GenBank/DDBJ databases">
        <title>De no assembly of potato wild relative species, Solanum commersonii.</title>
        <authorList>
            <person name="Cho K."/>
        </authorList>
    </citation>
    <scope>NUCLEOTIDE SEQUENCE [LARGE SCALE GENOMIC DNA]</scope>
    <source>
        <strain evidence="2">LZ3.2</strain>
        <tissue evidence="2">Leaf</tissue>
    </source>
</reference>
<dbReference type="Proteomes" id="UP000824120">
    <property type="component" value="Chromosome 2"/>
</dbReference>
<gene>
    <name evidence="2" type="ORF">H5410_007499</name>
</gene>
<dbReference type="Gene3D" id="3.30.70.80">
    <property type="entry name" value="Peptidase S8 propeptide/proteinase inhibitor I9"/>
    <property type="match status" value="1"/>
</dbReference>
<evidence type="ECO:0000313" key="3">
    <source>
        <dbReference type="Proteomes" id="UP000824120"/>
    </source>
</evidence>
<feature type="domain" description="Inhibitor I9" evidence="1">
    <location>
        <begin position="15"/>
        <end position="83"/>
    </location>
</feature>
<protein>
    <recommendedName>
        <fullName evidence="1">Inhibitor I9 domain-containing protein</fullName>
    </recommendedName>
</protein>
<dbReference type="EMBL" id="JACXVP010000002">
    <property type="protein sequence ID" value="KAG5622281.1"/>
    <property type="molecule type" value="Genomic_DNA"/>
</dbReference>
<comment type="caution">
    <text evidence="2">The sequence shown here is derived from an EMBL/GenBank/DDBJ whole genome shotgun (WGS) entry which is preliminary data.</text>
</comment>
<sequence>MSLGSFVSCNEETKVYIVYLGEHNGDKTLKEIEDHYFSFLHFVKGTTSKEHVIRASLVHSYKNIINGFSAVLTPQEAHIISDHLYTPLHFGIKNAPAVIPRDHKYPQELTTQIFSDVASHMRLISPPKRCQLGFTTKELNL</sequence>
<name>A0A9J6ACU8_SOLCO</name>
<organism evidence="2 3">
    <name type="scientific">Solanum commersonii</name>
    <name type="common">Commerson's wild potato</name>
    <name type="synonym">Commerson's nightshade</name>
    <dbReference type="NCBI Taxonomy" id="4109"/>
    <lineage>
        <taxon>Eukaryota</taxon>
        <taxon>Viridiplantae</taxon>
        <taxon>Streptophyta</taxon>
        <taxon>Embryophyta</taxon>
        <taxon>Tracheophyta</taxon>
        <taxon>Spermatophyta</taxon>
        <taxon>Magnoliopsida</taxon>
        <taxon>eudicotyledons</taxon>
        <taxon>Gunneridae</taxon>
        <taxon>Pentapetalae</taxon>
        <taxon>asterids</taxon>
        <taxon>lamiids</taxon>
        <taxon>Solanales</taxon>
        <taxon>Solanaceae</taxon>
        <taxon>Solanoideae</taxon>
        <taxon>Solaneae</taxon>
        <taxon>Solanum</taxon>
    </lineage>
</organism>
<dbReference type="OrthoDB" id="2014869at2759"/>
<evidence type="ECO:0000313" key="2">
    <source>
        <dbReference type="EMBL" id="KAG5622281.1"/>
    </source>
</evidence>